<feature type="transmembrane region" description="Helical" evidence="1">
    <location>
        <begin position="737"/>
        <end position="755"/>
    </location>
</feature>
<dbReference type="Pfam" id="PF07690">
    <property type="entry name" value="MFS_1"/>
    <property type="match status" value="1"/>
</dbReference>
<keyword evidence="1" id="KW-0812">Transmembrane</keyword>
<dbReference type="SUPFAM" id="SSF103473">
    <property type="entry name" value="MFS general substrate transporter"/>
    <property type="match status" value="1"/>
</dbReference>
<feature type="transmembrane region" description="Helical" evidence="1">
    <location>
        <begin position="1025"/>
        <end position="1044"/>
    </location>
</feature>
<dbReference type="Pfam" id="PF06462">
    <property type="entry name" value="Hyd_WA"/>
    <property type="match status" value="2"/>
</dbReference>
<dbReference type="GO" id="GO:0016020">
    <property type="term" value="C:membrane"/>
    <property type="evidence" value="ECO:0007669"/>
    <property type="project" value="InterPro"/>
</dbReference>
<dbReference type="InParanoid" id="G0P2F5"/>
<proteinExistence type="predicted"/>
<feature type="domain" description="Peroxin/Ferlin" evidence="3">
    <location>
        <begin position="322"/>
        <end position="355"/>
    </location>
</feature>
<name>G0P2F5_CAEBE</name>
<evidence type="ECO:0000313" key="4">
    <source>
        <dbReference type="EMBL" id="EGT43035.1"/>
    </source>
</evidence>
<feature type="transmembrane region" description="Helical" evidence="1">
    <location>
        <begin position="761"/>
        <end position="786"/>
    </location>
</feature>
<keyword evidence="5" id="KW-1185">Reference proteome</keyword>
<dbReference type="SMART" id="SM00694">
    <property type="entry name" value="DysFC"/>
    <property type="match status" value="1"/>
</dbReference>
<dbReference type="GO" id="GO:0022857">
    <property type="term" value="F:transmembrane transporter activity"/>
    <property type="evidence" value="ECO:0007669"/>
    <property type="project" value="InterPro"/>
</dbReference>
<gene>
    <name evidence="4" type="ORF">CAEBREN_00142</name>
</gene>
<reference evidence="5" key="1">
    <citation type="submission" date="2011-07" db="EMBL/GenBank/DDBJ databases">
        <authorList>
            <consortium name="Caenorhabditis brenneri Sequencing and Analysis Consortium"/>
            <person name="Wilson R.K."/>
        </authorList>
    </citation>
    <scope>NUCLEOTIDE SEQUENCE [LARGE SCALE GENOMIC DNA]</scope>
    <source>
        <strain evidence="5">PB2801</strain>
    </source>
</reference>
<dbReference type="AlphaFoldDB" id="G0P2F5"/>
<dbReference type="OrthoDB" id="2985014at2759"/>
<dbReference type="CDD" id="cd06174">
    <property type="entry name" value="MFS"/>
    <property type="match status" value="1"/>
</dbReference>
<protein>
    <recommendedName>
        <fullName evidence="2 3">Peroxin/Ferlin domain-containing protein</fullName>
    </recommendedName>
</protein>
<feature type="transmembrane region" description="Helical" evidence="1">
    <location>
        <begin position="935"/>
        <end position="954"/>
    </location>
</feature>
<dbReference type="Gene3D" id="1.20.1250.20">
    <property type="entry name" value="MFS general substrate transporter like domains"/>
    <property type="match status" value="1"/>
</dbReference>
<dbReference type="InterPro" id="IPR011701">
    <property type="entry name" value="MFS"/>
</dbReference>
<dbReference type="Proteomes" id="UP000008068">
    <property type="component" value="Unassembled WGS sequence"/>
</dbReference>
<dbReference type="InterPro" id="IPR006614">
    <property type="entry name" value="Peroxin/Ferlin"/>
</dbReference>
<feature type="domain" description="Peroxin/Ferlin" evidence="2">
    <location>
        <begin position="263"/>
        <end position="319"/>
    </location>
</feature>
<evidence type="ECO:0000259" key="3">
    <source>
        <dbReference type="SMART" id="SM00694"/>
    </source>
</evidence>
<dbReference type="SMART" id="SM00693">
    <property type="entry name" value="DysFN"/>
    <property type="match status" value="1"/>
</dbReference>
<feature type="transmembrane region" description="Helical" evidence="1">
    <location>
        <begin position="1056"/>
        <end position="1077"/>
    </location>
</feature>
<keyword evidence="1" id="KW-0472">Membrane</keyword>
<dbReference type="eggNOG" id="KOG3669">
    <property type="taxonomic scope" value="Eukaryota"/>
</dbReference>
<keyword evidence="1" id="KW-1133">Transmembrane helix</keyword>
<feature type="transmembrane region" description="Helical" evidence="1">
    <location>
        <begin position="828"/>
        <end position="847"/>
    </location>
</feature>
<dbReference type="InterPro" id="IPR036259">
    <property type="entry name" value="MFS_trans_sf"/>
</dbReference>
<evidence type="ECO:0000256" key="1">
    <source>
        <dbReference type="SAM" id="Phobius"/>
    </source>
</evidence>
<dbReference type="InterPro" id="IPR006624">
    <property type="entry name" value="Beta-propeller_rpt_TECPR"/>
</dbReference>
<sequence length="1124" mass="125262">MFHIVRRRLLKRNMRYTSHDKWIEMPNENSRMFTELAVGGSDVMGEGQTLLFGLGSDGNIYRRTGIQSDNPGGDDWELIPKILIQETDDVTLISVSPTLATLVAITWDGKMFCRKGITRKNPSGLAWESLPTPNNKAVICAAIGSRTLWCITADGSVFCVSTQGKIEVRTGIDVNEPSGKRFEKIVDRGDPKDQKWISKLVNPGDSRGLVVEGIFESIECGAKRSVWAVDESGSLYALNSQFDPLNSHNDSANDFKISSQKTLKMYEYQKHAIFRGFVSFQGSQKGISGFMCDGKPCPSSFSSLPSSSWSWIDSTWQLESDDWKYSNDINGPFELNEKGNGKVRRRCWTRRARFDSKKSPWCHVEAPPIRSIRLAKQDSSRILTDSIVSSIHLQWEGMKLWCFTTDGMILSRPINVSDTGSFLTSSDWRHLEIDITLISKFLSKAANGYPELTGVCDILYVRIGFILFRIDTKNGTVSDAYPMDNLQQATVNAKGGRPAAGCCCFINNVRFPILILTTLCIAALYSTLILFNLLAILDPEVDLRPVPGLDSLHGSSYKGDSEYLSSNRETSTGYDRLKREIAESGIPSKVVRFDQSTEEDDGHPILPPTEKPLTVITTAAPTTRKTEKPIPVFITNRPETTTERIERSTPERIVSTTTEYSVVAREVDKSLKKLRDAENGKAEVQNSDQIIEAREKPLEPFSRRLKRCSLYLAPGIGTIIGSFLTINLTKKYGVRKVFTICMCQSSILILIFLYFQKRSYYLLLFIRFLQGGLFSSVFPTMGNLLIQWGPLKEQLLFLTAMLMFLSIGPVVAFPVANYFNALELAHDHVYYLQCAVLAILALLWSIFYRDHPQKHPWVSGVELNRIVAGKVKELHSNRALSDAYTSLFRSLSAWSIWASAFGFFSAIAFMTIYLPSFLSSPDVFIVDNLGVHSSLPLQLLPLACAIFGSLNILFKPSTKIVRILNTTAFLIAAILFVALILVASLQTRAGLFSLLLISMLPFALAIVAGFVRSLAVVGRVFAEQIVSMCAIPFGLAFTIVPMVVIYCVTENKLGEWMKVAMCMFLILAAAAIQFAAFGRGKSASWAASSWDPLAASTKMQSLALIDFNQDECGLYELRRIEPKK</sequence>
<feature type="transmembrane region" description="Helical" evidence="1">
    <location>
        <begin position="894"/>
        <end position="915"/>
    </location>
</feature>
<dbReference type="STRING" id="135651.G0P2F5"/>
<accession>G0P2F5</accession>
<feature type="transmembrane region" description="Helical" evidence="1">
    <location>
        <begin position="795"/>
        <end position="816"/>
    </location>
</feature>
<organism evidence="5">
    <name type="scientific">Caenorhabditis brenneri</name>
    <name type="common">Nematode worm</name>
    <dbReference type="NCBI Taxonomy" id="135651"/>
    <lineage>
        <taxon>Eukaryota</taxon>
        <taxon>Metazoa</taxon>
        <taxon>Ecdysozoa</taxon>
        <taxon>Nematoda</taxon>
        <taxon>Chromadorea</taxon>
        <taxon>Rhabditida</taxon>
        <taxon>Rhabditina</taxon>
        <taxon>Rhabditomorpha</taxon>
        <taxon>Rhabditoidea</taxon>
        <taxon>Rhabditidae</taxon>
        <taxon>Peloderinae</taxon>
        <taxon>Caenorhabditis</taxon>
    </lineage>
</organism>
<feature type="transmembrane region" description="Helical" evidence="1">
    <location>
        <begin position="511"/>
        <end position="537"/>
    </location>
</feature>
<dbReference type="EMBL" id="GL380025">
    <property type="protein sequence ID" value="EGT43035.1"/>
    <property type="molecule type" value="Genomic_DNA"/>
</dbReference>
<dbReference type="HOGENOM" id="CLU_279946_0_0_1"/>
<dbReference type="SMART" id="SM00706">
    <property type="entry name" value="TECPR"/>
    <property type="match status" value="4"/>
</dbReference>
<feature type="transmembrane region" description="Helical" evidence="1">
    <location>
        <begin position="991"/>
        <end position="1013"/>
    </location>
</feature>
<feature type="transmembrane region" description="Helical" evidence="1">
    <location>
        <begin position="966"/>
        <end position="985"/>
    </location>
</feature>
<dbReference type="PANTHER" id="PTHR45757:SF7">
    <property type="entry name" value="MFS DOMAIN-CONTAINING PROTEIN"/>
    <property type="match status" value="1"/>
</dbReference>
<dbReference type="FunCoup" id="G0P2F5">
    <property type="interactions" value="79"/>
</dbReference>
<dbReference type="PANTHER" id="PTHR45757">
    <property type="entry name" value="PROTEIN CBG23364-RELATED"/>
    <property type="match status" value="1"/>
</dbReference>
<evidence type="ECO:0000259" key="2">
    <source>
        <dbReference type="SMART" id="SM00693"/>
    </source>
</evidence>
<evidence type="ECO:0000313" key="5">
    <source>
        <dbReference type="Proteomes" id="UP000008068"/>
    </source>
</evidence>
<dbReference type="eggNOG" id="KOG2532">
    <property type="taxonomic scope" value="Eukaryota"/>
</dbReference>